<sequence length="99" mass="10896">MEVSSGGGGEYKTTESFRKWQHTEESYQLQLALAVRLSAQAGCGHDPNFLVSSSHHHHHHHRGTLSSSDSAEALSHRFWVGIMLATLASLSLFNACNFC</sequence>
<organism evidence="1 2">
    <name type="scientific">Quercus lobata</name>
    <name type="common">Valley oak</name>
    <dbReference type="NCBI Taxonomy" id="97700"/>
    <lineage>
        <taxon>Eukaryota</taxon>
        <taxon>Viridiplantae</taxon>
        <taxon>Streptophyta</taxon>
        <taxon>Embryophyta</taxon>
        <taxon>Tracheophyta</taxon>
        <taxon>Spermatophyta</taxon>
        <taxon>Magnoliopsida</taxon>
        <taxon>eudicotyledons</taxon>
        <taxon>Gunneridae</taxon>
        <taxon>Pentapetalae</taxon>
        <taxon>rosids</taxon>
        <taxon>fabids</taxon>
        <taxon>Fagales</taxon>
        <taxon>Fagaceae</taxon>
        <taxon>Quercus</taxon>
    </lineage>
</organism>
<dbReference type="Proteomes" id="UP000594261">
    <property type="component" value="Unassembled WGS sequence"/>
</dbReference>
<name>A0A7N2N7U2_QUELO</name>
<evidence type="ECO:0000313" key="2">
    <source>
        <dbReference type="Proteomes" id="UP000594261"/>
    </source>
</evidence>
<accession>A0A7N2N7U2</accession>
<dbReference type="Gramene" id="QL93p0177_0036:mrna">
    <property type="protein sequence ID" value="QL93p0177_0036:mrna:CDS:1"/>
    <property type="gene ID" value="QL93p0177_0036"/>
</dbReference>
<dbReference type="InParanoid" id="A0A7N2N7U2"/>
<dbReference type="EnsemblPlants" id="QL93p0177_0036:mrna">
    <property type="protein sequence ID" value="QL93p0177_0036:mrna:CDS:1"/>
    <property type="gene ID" value="QL93p0177_0036"/>
</dbReference>
<keyword evidence="2" id="KW-1185">Reference proteome</keyword>
<proteinExistence type="predicted"/>
<evidence type="ECO:0000313" key="1">
    <source>
        <dbReference type="EnsemblPlants" id="QL93p0177_0036:mrna:CDS:1"/>
    </source>
</evidence>
<reference evidence="1" key="1">
    <citation type="submission" date="2021-01" db="UniProtKB">
        <authorList>
            <consortium name="EnsemblPlants"/>
        </authorList>
    </citation>
    <scope>IDENTIFICATION</scope>
</reference>
<dbReference type="AlphaFoldDB" id="A0A7N2N7U2"/>
<protein>
    <submittedName>
        <fullName evidence="1">Uncharacterized protein</fullName>
    </submittedName>
</protein>